<dbReference type="Proteomes" id="UP000199055">
    <property type="component" value="Unassembled WGS sequence"/>
</dbReference>
<feature type="domain" description="eCIS core" evidence="2">
    <location>
        <begin position="85"/>
        <end position="156"/>
    </location>
</feature>
<name>A0A1H9DFK3_9ACTN</name>
<feature type="compositionally biased region" description="Basic and acidic residues" evidence="1">
    <location>
        <begin position="1"/>
        <end position="28"/>
    </location>
</feature>
<keyword evidence="4" id="KW-1185">Reference proteome</keyword>
<dbReference type="InterPro" id="IPR025295">
    <property type="entry name" value="eCIS_core_dom"/>
</dbReference>
<feature type="region of interest" description="Disordered" evidence="1">
    <location>
        <begin position="154"/>
        <end position="208"/>
    </location>
</feature>
<evidence type="ECO:0000259" key="2">
    <source>
        <dbReference type="Pfam" id="PF13699"/>
    </source>
</evidence>
<sequence>MQRSRQRTEWSEDRQPARDRAAARREESGGAAVPPPLTADALRAAQRGAGNAAVTGMIARRARTAPAPEQPDVEVREVLRSAGKPLAAPVRQEMEARLGTDFSDVRLHTGAAAARSARAIGARAYTSGSHVVIGDGGGDKHTLAHELTHVVQQRQGPVSGTDNGAGLRISDPSDRFEREAETNATRALAGPVPSAEHASEDPVGPYHAAGGSVLQRRVVELKKGPPDAAETRLFEEFSAAVDRAVQWAYNYVTTAPQLGPLADYDGHTKHWVDVWQDFHANGRSGGISKEFGYAIESVAHAHLKGAGRPSLPAETHFGTQVTFGSTRPDYVLYMRGNPIGAVDITAEASIGHVRDKTGWDALFPQFGESLYTSLDATVIAAMKLAHGNAAPLTQQQADQLKQQAAANRAMWEENWRLMATSFKEDMRNEGIVDDMGRVKGGGDPVVREGQRRGAVFSWMTENLGVDRAAAERNATVMLLKFNPSWPGSFSCNDSTASVSRGEAFLTSVFPEWERSRS</sequence>
<evidence type="ECO:0000256" key="1">
    <source>
        <dbReference type="SAM" id="MobiDB-lite"/>
    </source>
</evidence>
<organism evidence="3 4">
    <name type="scientific">Streptomyces radiopugnans</name>
    <dbReference type="NCBI Taxonomy" id="403935"/>
    <lineage>
        <taxon>Bacteria</taxon>
        <taxon>Bacillati</taxon>
        <taxon>Actinomycetota</taxon>
        <taxon>Actinomycetes</taxon>
        <taxon>Kitasatosporales</taxon>
        <taxon>Streptomycetaceae</taxon>
        <taxon>Streptomyces</taxon>
    </lineage>
</organism>
<proteinExistence type="predicted"/>
<dbReference type="Pfam" id="PF13699">
    <property type="entry name" value="eCIS_core"/>
    <property type="match status" value="1"/>
</dbReference>
<dbReference type="AlphaFoldDB" id="A0A1H9DFK3"/>
<protein>
    <recommendedName>
        <fullName evidence="2">eCIS core domain-containing protein</fullName>
    </recommendedName>
</protein>
<dbReference type="EMBL" id="FOET01000004">
    <property type="protein sequence ID" value="SEQ11518.1"/>
    <property type="molecule type" value="Genomic_DNA"/>
</dbReference>
<feature type="region of interest" description="Disordered" evidence="1">
    <location>
        <begin position="1"/>
        <end position="49"/>
    </location>
</feature>
<accession>A0A1H9DFK3</accession>
<dbReference type="RefSeq" id="WP_245769991.1">
    <property type="nucleotide sequence ID" value="NZ_FOET01000004.1"/>
</dbReference>
<evidence type="ECO:0000313" key="3">
    <source>
        <dbReference type="EMBL" id="SEQ11518.1"/>
    </source>
</evidence>
<dbReference type="STRING" id="403935.SAMN05216481_10439"/>
<evidence type="ECO:0000313" key="4">
    <source>
        <dbReference type="Proteomes" id="UP000199055"/>
    </source>
</evidence>
<feature type="compositionally biased region" description="Basic and acidic residues" evidence="1">
    <location>
        <begin position="171"/>
        <end position="181"/>
    </location>
</feature>
<gene>
    <name evidence="3" type="ORF">SAMN05216481_10439</name>
</gene>
<reference evidence="3 4" key="1">
    <citation type="submission" date="2016-10" db="EMBL/GenBank/DDBJ databases">
        <authorList>
            <person name="de Groot N.N."/>
        </authorList>
    </citation>
    <scope>NUCLEOTIDE SEQUENCE [LARGE SCALE GENOMIC DNA]</scope>
    <source>
        <strain evidence="3 4">CGMCC 4.3519</strain>
    </source>
</reference>